<sequence>MAEQEKQENGYDKNEYLKVFKKVNNYKKTAFLKFDNDQQEEFIKLFTIYNRNIIEEYQNDTPLEGCDEYNLNRSYYDKLKKKSYDGENDIKNLIKIREEYEKKARIDRLEKDNIELKEQLKFLLETIQVQNAEKKRSDVFISEVPDGGIDIRGKYENVCYVMQLKHTVNPEKYPVTPEQIRSFYGAYSKYYNGTQYIGIFLTNGRYTNDAILAEGKNCNDKIYLCTHENLYSVLKQINNLYINNDNSNNNNIMIENTDINNFSFEYSNITIRYEHVKKQVISINNRHNPYKRKDDN</sequence>
<comment type="caution">
    <text evidence="3">The sequence shown here is derived from an EMBL/GenBank/DDBJ whole genome shotgun (WGS) entry which is preliminary data.</text>
</comment>
<dbReference type="Proteomes" id="UP000789759">
    <property type="component" value="Unassembled WGS sequence"/>
</dbReference>
<evidence type="ECO:0000256" key="1">
    <source>
        <dbReference type="SAM" id="Coils"/>
    </source>
</evidence>
<dbReference type="SUPFAM" id="SSF52980">
    <property type="entry name" value="Restriction endonuclease-like"/>
    <property type="match status" value="1"/>
</dbReference>
<evidence type="ECO:0000313" key="4">
    <source>
        <dbReference type="Proteomes" id="UP000789759"/>
    </source>
</evidence>
<dbReference type="GO" id="GO:0009307">
    <property type="term" value="P:DNA restriction-modification system"/>
    <property type="evidence" value="ECO:0007669"/>
    <property type="project" value="InterPro"/>
</dbReference>
<dbReference type="Gene3D" id="3.40.1350.10">
    <property type="match status" value="1"/>
</dbReference>
<gene>
    <name evidence="3" type="ORF">CPELLU_LOCUS48</name>
</gene>
<keyword evidence="4" id="KW-1185">Reference proteome</keyword>
<name>A0A9N8VFX3_9GLOM</name>
<protein>
    <submittedName>
        <fullName evidence="3">8825_t:CDS:1</fullName>
    </submittedName>
</protein>
<dbReference type="Pfam" id="PF04471">
    <property type="entry name" value="Mrr_cat"/>
    <property type="match status" value="1"/>
</dbReference>
<dbReference type="GO" id="GO:0003677">
    <property type="term" value="F:DNA binding"/>
    <property type="evidence" value="ECO:0007669"/>
    <property type="project" value="InterPro"/>
</dbReference>
<dbReference type="InterPro" id="IPR011856">
    <property type="entry name" value="tRNA_endonuc-like_dom_sf"/>
</dbReference>
<proteinExistence type="predicted"/>
<feature type="coiled-coil region" evidence="1">
    <location>
        <begin position="99"/>
        <end position="133"/>
    </location>
</feature>
<accession>A0A9N8VFX3</accession>
<dbReference type="EMBL" id="CAJVQA010000007">
    <property type="protein sequence ID" value="CAG8449336.1"/>
    <property type="molecule type" value="Genomic_DNA"/>
</dbReference>
<keyword evidence="1" id="KW-0175">Coiled coil</keyword>
<dbReference type="AlphaFoldDB" id="A0A9N8VFX3"/>
<dbReference type="InterPro" id="IPR007560">
    <property type="entry name" value="Restrct_endonuc_IV_Mrr"/>
</dbReference>
<evidence type="ECO:0000313" key="3">
    <source>
        <dbReference type="EMBL" id="CAG8449336.1"/>
    </source>
</evidence>
<evidence type="ECO:0000259" key="2">
    <source>
        <dbReference type="Pfam" id="PF04471"/>
    </source>
</evidence>
<dbReference type="GO" id="GO:0004519">
    <property type="term" value="F:endonuclease activity"/>
    <property type="evidence" value="ECO:0007669"/>
    <property type="project" value="InterPro"/>
</dbReference>
<reference evidence="3" key="1">
    <citation type="submission" date="2021-06" db="EMBL/GenBank/DDBJ databases">
        <authorList>
            <person name="Kallberg Y."/>
            <person name="Tangrot J."/>
            <person name="Rosling A."/>
        </authorList>
    </citation>
    <scope>NUCLEOTIDE SEQUENCE</scope>
    <source>
        <strain evidence="3">FL966</strain>
    </source>
</reference>
<dbReference type="GO" id="GO:0006302">
    <property type="term" value="P:double-strand break repair"/>
    <property type="evidence" value="ECO:0007669"/>
    <property type="project" value="UniProtKB-ARBA"/>
</dbReference>
<feature type="domain" description="Restriction endonuclease type IV Mrr" evidence="2">
    <location>
        <begin position="143"/>
        <end position="232"/>
    </location>
</feature>
<dbReference type="InterPro" id="IPR011335">
    <property type="entry name" value="Restrct_endonuc-II-like"/>
</dbReference>
<organism evidence="3 4">
    <name type="scientific">Cetraspora pellucida</name>
    <dbReference type="NCBI Taxonomy" id="1433469"/>
    <lineage>
        <taxon>Eukaryota</taxon>
        <taxon>Fungi</taxon>
        <taxon>Fungi incertae sedis</taxon>
        <taxon>Mucoromycota</taxon>
        <taxon>Glomeromycotina</taxon>
        <taxon>Glomeromycetes</taxon>
        <taxon>Diversisporales</taxon>
        <taxon>Gigasporaceae</taxon>
        <taxon>Cetraspora</taxon>
    </lineage>
</organism>